<name>A0AAC8W534_9PROT</name>
<dbReference type="SUPFAM" id="SSF88697">
    <property type="entry name" value="PUA domain-like"/>
    <property type="match status" value="1"/>
</dbReference>
<dbReference type="KEGG" id="ati:AL072_29955"/>
<dbReference type="InterPro" id="IPR015947">
    <property type="entry name" value="PUA-like_sf"/>
</dbReference>
<sequence>MTVPKKALSVRAPWWWLILHGGKDIENRDWPTNYRGSVLIHASKWWGTTEVLLTMQEFGPLAERAGAPRVTMEQVRPYGGCIVGMVDIVGCVSASDSPWFFGDYGFQLANPVAFREPVPCKGALGFFTVSPDVMERVRAQVGGNRP</sequence>
<reference evidence="3" key="1">
    <citation type="submission" date="2015-08" db="EMBL/GenBank/DDBJ databases">
        <title>Complete Genome Sequence of Azospirillum thiophilum BV-S.</title>
        <authorList>
            <person name="Fomenkov A."/>
            <person name="Vincze T."/>
            <person name="Grabovich M."/>
            <person name="Dubinina G."/>
            <person name="Orlova M."/>
            <person name="Belousova E."/>
            <person name="Roberts R.J."/>
        </authorList>
    </citation>
    <scope>NUCLEOTIDE SEQUENCE [LARGE SCALE GENOMIC DNA]</scope>
    <source>
        <strain evidence="3">BV-S</strain>
    </source>
</reference>
<evidence type="ECO:0000313" key="2">
    <source>
        <dbReference type="EMBL" id="ALG75164.1"/>
    </source>
</evidence>
<dbReference type="InterPro" id="IPR007374">
    <property type="entry name" value="ASCH_domain"/>
</dbReference>
<feature type="domain" description="ASCH" evidence="1">
    <location>
        <begin position="8"/>
        <end position="91"/>
    </location>
</feature>
<dbReference type="Gene3D" id="2.30.130.30">
    <property type="entry name" value="Hypothetical protein"/>
    <property type="match status" value="1"/>
</dbReference>
<reference evidence="2 3" key="2">
    <citation type="journal article" date="2016" name="Genome Announc.">
        <title>Complete Genome Sequence of a Strain of Azospirillum thiophilum Isolated from a Sulfide Spring.</title>
        <authorList>
            <person name="Fomenkov A."/>
            <person name="Vincze T."/>
            <person name="Grabovich M."/>
            <person name="Anton B.P."/>
            <person name="Dubinina G."/>
            <person name="Orlova M."/>
            <person name="Belousova E."/>
            <person name="Roberts R.J."/>
        </authorList>
    </citation>
    <scope>NUCLEOTIDE SEQUENCE [LARGE SCALE GENOMIC DNA]</scope>
    <source>
        <strain evidence="2 3">BV-S</strain>
    </source>
</reference>
<evidence type="ECO:0000313" key="3">
    <source>
        <dbReference type="Proteomes" id="UP000069935"/>
    </source>
</evidence>
<dbReference type="CDD" id="cd06554">
    <property type="entry name" value="ASCH_ASC-1_like"/>
    <property type="match status" value="1"/>
</dbReference>
<protein>
    <recommendedName>
        <fullName evidence="1">ASCH domain-containing protein</fullName>
    </recommendedName>
</protein>
<keyword evidence="3" id="KW-1185">Reference proteome</keyword>
<gene>
    <name evidence="2" type="ORF">AL072_29955</name>
</gene>
<evidence type="ECO:0000259" key="1">
    <source>
        <dbReference type="Pfam" id="PF04266"/>
    </source>
</evidence>
<organism evidence="2 3">
    <name type="scientific">Azospirillum thiophilum</name>
    <dbReference type="NCBI Taxonomy" id="528244"/>
    <lineage>
        <taxon>Bacteria</taxon>
        <taxon>Pseudomonadati</taxon>
        <taxon>Pseudomonadota</taxon>
        <taxon>Alphaproteobacteria</taxon>
        <taxon>Rhodospirillales</taxon>
        <taxon>Azospirillaceae</taxon>
        <taxon>Azospirillum</taxon>
    </lineage>
</organism>
<dbReference type="AlphaFoldDB" id="A0AAC8W534"/>
<dbReference type="RefSeq" id="WP_045585113.1">
    <property type="nucleotide sequence ID" value="NZ_CP012406.1"/>
</dbReference>
<dbReference type="Proteomes" id="UP000069935">
    <property type="component" value="Chromosome 6"/>
</dbReference>
<dbReference type="EMBL" id="CP012406">
    <property type="protein sequence ID" value="ALG75164.1"/>
    <property type="molecule type" value="Genomic_DNA"/>
</dbReference>
<proteinExistence type="predicted"/>
<dbReference type="Pfam" id="PF04266">
    <property type="entry name" value="ASCH"/>
    <property type="match status" value="1"/>
</dbReference>
<accession>A0AAC8W534</accession>